<dbReference type="SUPFAM" id="SSF52151">
    <property type="entry name" value="FabD/lysophospholipase-like"/>
    <property type="match status" value="1"/>
</dbReference>
<comment type="similarity">
    <text evidence="4">Belongs to the fabD family.</text>
</comment>
<dbReference type="PANTHER" id="PTHR42681">
    <property type="entry name" value="MALONYL-COA-ACYL CARRIER PROTEIN TRANSACYLASE, MITOCHONDRIAL"/>
    <property type="match status" value="1"/>
</dbReference>
<dbReference type="Gene3D" id="3.30.70.250">
    <property type="entry name" value="Malonyl-CoA ACP transacylase, ACP-binding"/>
    <property type="match status" value="1"/>
</dbReference>
<dbReference type="InterPro" id="IPR050858">
    <property type="entry name" value="Mal-CoA-ACP_Trans/PKS_FabD"/>
</dbReference>
<sequence length="311" mass="32251">MSKLAFVFPGQGSQIIGMGMDAYAASPIAKKIFDDANALLPFDLVDIIQNGSDEDLKASRVAQPALVTTSSALLALVKEAGITADYVAGHSLGEYSALVAANVLTSAEAAQLVNKRGELMEDAATGAMAAVMGTSEADLEAILETARQQSGEIVQLANLNCPGQIVISGSVAGIEAAQVAAKEAGVKRVIPLKVSGPFHSELMAPAAEAFASLLGTATFSDASTPVITNVDATPTTLAADFKVKLEQQLTAPVQWINTMAYLIEQDVDTIIEIGPGKVLAGLMKKMDRSVTVHNVQDLETLEATLAILGGK</sequence>
<dbReference type="SUPFAM" id="SSF55048">
    <property type="entry name" value="Probable ACP-binding domain of malonyl-CoA ACP transacylase"/>
    <property type="match status" value="1"/>
</dbReference>
<keyword evidence="2 4" id="KW-0012">Acyltransferase</keyword>
<evidence type="ECO:0000256" key="1">
    <source>
        <dbReference type="ARBA" id="ARBA00022679"/>
    </source>
</evidence>
<gene>
    <name evidence="7" type="primary">fabD</name>
    <name evidence="8" type="ORF">BTBSAS_80065</name>
    <name evidence="7" type="ORF">CNY62_11845</name>
</gene>
<reference evidence="8" key="2">
    <citation type="submission" date="2018-04" db="EMBL/GenBank/DDBJ databases">
        <authorList>
            <person name="Go L.Y."/>
            <person name="Mitchell J.A."/>
        </authorList>
    </citation>
    <scope>NUCLEOTIDE SEQUENCE</scope>
    <source>
        <strain evidence="8">BSAS1 3</strain>
    </source>
</reference>
<feature type="active site" evidence="5">
    <location>
        <position position="199"/>
    </location>
</feature>
<dbReference type="FunFam" id="3.30.70.250:FF:000001">
    <property type="entry name" value="Malonyl CoA-acyl carrier protein transacylase"/>
    <property type="match status" value="1"/>
</dbReference>
<feature type="domain" description="Malonyl-CoA:ACP transacylase (MAT)" evidence="6">
    <location>
        <begin position="7"/>
        <end position="311"/>
    </location>
</feature>
<proteinExistence type="inferred from homology"/>
<comment type="catalytic activity">
    <reaction evidence="3 4">
        <text>holo-[ACP] + malonyl-CoA = malonyl-[ACP] + CoA</text>
        <dbReference type="Rhea" id="RHEA:41792"/>
        <dbReference type="Rhea" id="RHEA-COMP:9623"/>
        <dbReference type="Rhea" id="RHEA-COMP:9685"/>
        <dbReference type="ChEBI" id="CHEBI:57287"/>
        <dbReference type="ChEBI" id="CHEBI:57384"/>
        <dbReference type="ChEBI" id="CHEBI:64479"/>
        <dbReference type="ChEBI" id="CHEBI:78449"/>
        <dbReference type="EC" id="2.3.1.39"/>
    </reaction>
</comment>
<dbReference type="InterPro" id="IPR001227">
    <property type="entry name" value="Ac_transferase_dom_sf"/>
</dbReference>
<organism evidence="7 9">
    <name type="scientific">Brochothrix thermosphacta</name>
    <name type="common">Microbacterium thermosphactum</name>
    <dbReference type="NCBI Taxonomy" id="2756"/>
    <lineage>
        <taxon>Bacteria</taxon>
        <taxon>Bacillati</taxon>
        <taxon>Bacillota</taxon>
        <taxon>Bacilli</taxon>
        <taxon>Bacillales</taxon>
        <taxon>Listeriaceae</taxon>
        <taxon>Brochothrix</taxon>
    </lineage>
</organism>
<evidence type="ECO:0000259" key="6">
    <source>
        <dbReference type="SMART" id="SM00827"/>
    </source>
</evidence>
<dbReference type="InterPro" id="IPR004410">
    <property type="entry name" value="Malonyl_CoA-ACP_transAc_FabD"/>
</dbReference>
<keyword evidence="1 4" id="KW-0808">Transferase</keyword>
<evidence type="ECO:0000313" key="8">
    <source>
        <dbReference type="EMBL" id="SPP30725.1"/>
    </source>
</evidence>
<dbReference type="Proteomes" id="UP000243591">
    <property type="component" value="Chromosome"/>
</dbReference>
<dbReference type="SMART" id="SM00827">
    <property type="entry name" value="PKS_AT"/>
    <property type="match status" value="1"/>
</dbReference>
<dbReference type="NCBIfam" id="TIGR00128">
    <property type="entry name" value="fabD"/>
    <property type="match status" value="1"/>
</dbReference>
<dbReference type="PIRSF" id="PIRSF000446">
    <property type="entry name" value="Mct"/>
    <property type="match status" value="1"/>
</dbReference>
<dbReference type="OrthoDB" id="9805460at2"/>
<name>A0A1D2KXC7_BROTH</name>
<reference evidence="10" key="3">
    <citation type="submission" date="2018-04" db="EMBL/GenBank/DDBJ databases">
        <authorList>
            <person name="Illikoud N."/>
        </authorList>
    </citation>
    <scope>NUCLEOTIDE SEQUENCE [LARGE SCALE GENOMIC DNA]</scope>
</reference>
<dbReference type="AlphaFoldDB" id="A0A1D2KXC7"/>
<dbReference type="EC" id="2.3.1.39" evidence="4"/>
<dbReference type="KEGG" id="bths:CNY62_11845"/>
<dbReference type="GO" id="GO:0006633">
    <property type="term" value="P:fatty acid biosynthetic process"/>
    <property type="evidence" value="ECO:0007669"/>
    <property type="project" value="TreeGrafter"/>
</dbReference>
<evidence type="ECO:0000256" key="4">
    <source>
        <dbReference type="PIRNR" id="PIRNR000446"/>
    </source>
</evidence>
<dbReference type="Proteomes" id="UP000270190">
    <property type="component" value="Unassembled WGS sequence"/>
</dbReference>
<evidence type="ECO:0000313" key="10">
    <source>
        <dbReference type="Proteomes" id="UP000270190"/>
    </source>
</evidence>
<protein>
    <recommendedName>
        <fullName evidence="4">Malonyl CoA-acyl carrier protein transacylase</fullName>
        <ecNumber evidence="4">2.3.1.39</ecNumber>
    </recommendedName>
</protein>
<evidence type="ECO:0000313" key="7">
    <source>
        <dbReference type="EMBL" id="ATF26994.1"/>
    </source>
</evidence>
<evidence type="ECO:0000313" key="9">
    <source>
        <dbReference type="Proteomes" id="UP000243591"/>
    </source>
</evidence>
<dbReference type="RefSeq" id="WP_069119986.1">
    <property type="nucleotide sequence ID" value="NZ_CBCPIX010000002.1"/>
</dbReference>
<evidence type="ECO:0000256" key="3">
    <source>
        <dbReference type="ARBA" id="ARBA00048462"/>
    </source>
</evidence>
<dbReference type="GO" id="GO:0004314">
    <property type="term" value="F:[acyl-carrier-protein] S-malonyltransferase activity"/>
    <property type="evidence" value="ECO:0007669"/>
    <property type="project" value="UniProtKB-EC"/>
</dbReference>
<dbReference type="InterPro" id="IPR016036">
    <property type="entry name" value="Malonyl_transacylase_ACP-bd"/>
</dbReference>
<dbReference type="STRING" id="2756.BFR44_04240"/>
<dbReference type="InterPro" id="IPR014043">
    <property type="entry name" value="Acyl_transferase_dom"/>
</dbReference>
<dbReference type="InterPro" id="IPR016035">
    <property type="entry name" value="Acyl_Trfase/lysoPLipase"/>
</dbReference>
<dbReference type="InterPro" id="IPR024925">
    <property type="entry name" value="Malonyl_CoA-ACP_transAc"/>
</dbReference>
<evidence type="ECO:0000256" key="5">
    <source>
        <dbReference type="PIRSR" id="PIRSR000446-1"/>
    </source>
</evidence>
<reference evidence="7 9" key="1">
    <citation type="submission" date="2017-09" db="EMBL/GenBank/DDBJ databases">
        <title>Complete Genome Sequences of Two Strains of the Meat Spoilage Bacterium Brochothrix thermosphacta Isolated from Ground Chicken.</title>
        <authorList>
            <person name="Paoli G.C."/>
            <person name="Wijey C."/>
            <person name="Chen C.-Y."/>
            <person name="Nguyen L."/>
            <person name="Yan X."/>
            <person name="Irwin P.L."/>
        </authorList>
    </citation>
    <scope>NUCLEOTIDE SEQUENCE [LARGE SCALE GENOMIC DNA]</scope>
    <source>
        <strain evidence="7 9">BI</strain>
    </source>
</reference>
<dbReference type="EMBL" id="OUNC01000078">
    <property type="protein sequence ID" value="SPP30725.1"/>
    <property type="molecule type" value="Genomic_DNA"/>
</dbReference>
<accession>A0A1D2KXC7</accession>
<dbReference type="Gene3D" id="3.40.366.10">
    <property type="entry name" value="Malonyl-Coenzyme A Acyl Carrier Protein, domain 2"/>
    <property type="match status" value="1"/>
</dbReference>
<feature type="active site" evidence="5">
    <location>
        <position position="91"/>
    </location>
</feature>
<dbReference type="PANTHER" id="PTHR42681:SF1">
    <property type="entry name" value="MALONYL-COA-ACYL CARRIER PROTEIN TRANSACYLASE, MITOCHONDRIAL"/>
    <property type="match status" value="1"/>
</dbReference>
<dbReference type="GO" id="GO:0005829">
    <property type="term" value="C:cytosol"/>
    <property type="evidence" value="ECO:0007669"/>
    <property type="project" value="TreeGrafter"/>
</dbReference>
<evidence type="ECO:0000256" key="2">
    <source>
        <dbReference type="ARBA" id="ARBA00023315"/>
    </source>
</evidence>
<dbReference type="EMBL" id="CP023483">
    <property type="protein sequence ID" value="ATF26994.1"/>
    <property type="molecule type" value="Genomic_DNA"/>
</dbReference>
<dbReference type="Pfam" id="PF00698">
    <property type="entry name" value="Acyl_transf_1"/>
    <property type="match status" value="1"/>
</dbReference>
<keyword evidence="9" id="KW-1185">Reference proteome</keyword>